<evidence type="ECO:0000256" key="5">
    <source>
        <dbReference type="ARBA" id="ARBA00022989"/>
    </source>
</evidence>
<dbReference type="HOGENOM" id="CLU_016047_1_0_9"/>
<dbReference type="KEGG" id="cle:Clole_2052"/>
<evidence type="ECO:0000259" key="8">
    <source>
        <dbReference type="PROSITE" id="PS50928"/>
    </source>
</evidence>
<protein>
    <submittedName>
        <fullName evidence="9">ABC-type transporter, integral membrane subunit</fullName>
    </submittedName>
</protein>
<dbReference type="RefSeq" id="WP_013657060.1">
    <property type="nucleotide sequence ID" value="NC_015275.1"/>
</dbReference>
<evidence type="ECO:0000256" key="7">
    <source>
        <dbReference type="RuleBase" id="RU363032"/>
    </source>
</evidence>
<dbReference type="GO" id="GO:0005886">
    <property type="term" value="C:plasma membrane"/>
    <property type="evidence" value="ECO:0007669"/>
    <property type="project" value="UniProtKB-SubCell"/>
</dbReference>
<evidence type="ECO:0000313" key="9">
    <source>
        <dbReference type="EMBL" id="ADZ83766.1"/>
    </source>
</evidence>
<dbReference type="PROSITE" id="PS50928">
    <property type="entry name" value="ABC_TM1"/>
    <property type="match status" value="1"/>
</dbReference>
<reference evidence="9 10" key="1">
    <citation type="journal article" date="2011" name="J. Bacteriol.">
        <title>Complete genome sequence of the cellulose-degrading bacterium Cellulosilyticum lentocellum.</title>
        <authorList>
            <consortium name="US DOE Joint Genome Institute"/>
            <person name="Miller D.A."/>
            <person name="Suen G."/>
            <person name="Bruce D."/>
            <person name="Copeland A."/>
            <person name="Cheng J.F."/>
            <person name="Detter C."/>
            <person name="Goodwin L.A."/>
            <person name="Han C.S."/>
            <person name="Hauser L.J."/>
            <person name="Land M.L."/>
            <person name="Lapidus A."/>
            <person name="Lucas S."/>
            <person name="Meincke L."/>
            <person name="Pitluck S."/>
            <person name="Tapia R."/>
            <person name="Teshima H."/>
            <person name="Woyke T."/>
            <person name="Fox B.G."/>
            <person name="Angert E.R."/>
            <person name="Currie C.R."/>
        </authorList>
    </citation>
    <scope>NUCLEOTIDE SEQUENCE [LARGE SCALE GENOMIC DNA]</scope>
    <source>
        <strain evidence="10">ATCC 49066 / DSM 5427 / NCIMB 11756 / RHM5</strain>
    </source>
</reference>
<dbReference type="Pfam" id="PF00528">
    <property type="entry name" value="BPD_transp_1"/>
    <property type="match status" value="1"/>
</dbReference>
<evidence type="ECO:0000256" key="3">
    <source>
        <dbReference type="ARBA" id="ARBA00022475"/>
    </source>
</evidence>
<feature type="transmembrane region" description="Helical" evidence="7">
    <location>
        <begin position="119"/>
        <end position="139"/>
    </location>
</feature>
<dbReference type="EMBL" id="CP002582">
    <property type="protein sequence ID" value="ADZ83766.1"/>
    <property type="molecule type" value="Genomic_DNA"/>
</dbReference>
<dbReference type="AlphaFoldDB" id="F2JQA4"/>
<keyword evidence="10" id="KW-1185">Reference proteome</keyword>
<keyword evidence="3" id="KW-1003">Cell membrane</keyword>
<keyword evidence="4 7" id="KW-0812">Transmembrane</keyword>
<evidence type="ECO:0000256" key="2">
    <source>
        <dbReference type="ARBA" id="ARBA00022448"/>
    </source>
</evidence>
<feature type="transmembrane region" description="Helical" evidence="7">
    <location>
        <begin position="21"/>
        <end position="47"/>
    </location>
</feature>
<dbReference type="CDD" id="cd06261">
    <property type="entry name" value="TM_PBP2"/>
    <property type="match status" value="1"/>
</dbReference>
<dbReference type="Gene3D" id="1.10.3720.10">
    <property type="entry name" value="MetI-like"/>
    <property type="match status" value="1"/>
</dbReference>
<organism evidence="9 10">
    <name type="scientific">Cellulosilyticum lentocellum (strain ATCC 49066 / DSM 5427 / NCIMB 11756 / RHM5)</name>
    <name type="common">Clostridium lentocellum</name>
    <dbReference type="NCBI Taxonomy" id="642492"/>
    <lineage>
        <taxon>Bacteria</taxon>
        <taxon>Bacillati</taxon>
        <taxon>Bacillota</taxon>
        <taxon>Clostridia</taxon>
        <taxon>Lachnospirales</taxon>
        <taxon>Cellulosilyticaceae</taxon>
        <taxon>Cellulosilyticum</taxon>
    </lineage>
</organism>
<sequence>MKKNNLHVNEDSSIQITKTSNVIWHIVFVILSIICIYPMLLVFMVTITDETTIALEGYKLLPSKYSMAAVNYIFTNGKAILNAYGVSIFCTVFGGLLGVAIMALYAYPLARDDFKYRRIFNLIAVITMLFSGGLVPTYMVFVKVLHLKDTIGALVLMNLFSAFNVMIIRTYYRTSISKSLIEAAQIDGAGEFKTYFKIVMPLSKPVIATMLMMVMLVYWNDWYGPLLYIDSEKLYNLQYLIYQLESKIANLAKMAGNPELVKNVPSETARMAMAIVAIGPIVLAYPFFQRYFEKGITLGATKE</sequence>
<evidence type="ECO:0000256" key="1">
    <source>
        <dbReference type="ARBA" id="ARBA00004651"/>
    </source>
</evidence>
<keyword evidence="6 7" id="KW-0472">Membrane</keyword>
<feature type="transmembrane region" description="Helical" evidence="7">
    <location>
        <begin position="269"/>
        <end position="288"/>
    </location>
</feature>
<dbReference type="InterPro" id="IPR035906">
    <property type="entry name" value="MetI-like_sf"/>
</dbReference>
<feature type="transmembrane region" description="Helical" evidence="7">
    <location>
        <begin position="202"/>
        <end position="219"/>
    </location>
</feature>
<evidence type="ECO:0000256" key="4">
    <source>
        <dbReference type="ARBA" id="ARBA00022692"/>
    </source>
</evidence>
<dbReference type="Proteomes" id="UP000008467">
    <property type="component" value="Chromosome"/>
</dbReference>
<proteinExistence type="inferred from homology"/>
<comment type="subcellular location">
    <subcellularLocation>
        <location evidence="1 7">Cell membrane</location>
        <topology evidence="1 7">Multi-pass membrane protein</topology>
    </subcellularLocation>
</comment>
<keyword evidence="5 7" id="KW-1133">Transmembrane helix</keyword>
<dbReference type="eggNOG" id="COG0395">
    <property type="taxonomic scope" value="Bacteria"/>
</dbReference>
<feature type="domain" description="ABC transmembrane type-1" evidence="8">
    <location>
        <begin position="80"/>
        <end position="288"/>
    </location>
</feature>
<evidence type="ECO:0000313" key="10">
    <source>
        <dbReference type="Proteomes" id="UP000008467"/>
    </source>
</evidence>
<dbReference type="PANTHER" id="PTHR43744:SF9">
    <property type="entry name" value="POLYGALACTURONAN_RHAMNOGALACTURONAN TRANSPORT SYSTEM PERMEASE PROTEIN YTCP"/>
    <property type="match status" value="1"/>
</dbReference>
<dbReference type="InterPro" id="IPR000515">
    <property type="entry name" value="MetI-like"/>
</dbReference>
<dbReference type="PANTHER" id="PTHR43744">
    <property type="entry name" value="ABC TRANSPORTER PERMEASE PROTEIN MG189-RELATED-RELATED"/>
    <property type="match status" value="1"/>
</dbReference>
<dbReference type="SUPFAM" id="SSF161098">
    <property type="entry name" value="MetI-like"/>
    <property type="match status" value="1"/>
</dbReference>
<comment type="similarity">
    <text evidence="7">Belongs to the binding-protein-dependent transport system permease family.</text>
</comment>
<keyword evidence="2 7" id="KW-0813">Transport</keyword>
<dbReference type="STRING" id="642492.Clole_2052"/>
<dbReference type="GO" id="GO:0055085">
    <property type="term" value="P:transmembrane transport"/>
    <property type="evidence" value="ECO:0007669"/>
    <property type="project" value="InterPro"/>
</dbReference>
<gene>
    <name evidence="9" type="ordered locus">Clole_2052</name>
</gene>
<accession>F2JQA4</accession>
<name>F2JQA4_CELLD</name>
<feature type="transmembrane region" description="Helical" evidence="7">
    <location>
        <begin position="151"/>
        <end position="172"/>
    </location>
</feature>
<evidence type="ECO:0000256" key="6">
    <source>
        <dbReference type="ARBA" id="ARBA00023136"/>
    </source>
</evidence>
<feature type="transmembrane region" description="Helical" evidence="7">
    <location>
        <begin position="84"/>
        <end position="107"/>
    </location>
</feature>